<protein>
    <recommendedName>
        <fullName evidence="3">Glycosyl hydrolase family 32</fullName>
    </recommendedName>
</protein>
<evidence type="ECO:0008006" key="3">
    <source>
        <dbReference type="Google" id="ProtNLM"/>
    </source>
</evidence>
<keyword evidence="2" id="KW-1185">Reference proteome</keyword>
<dbReference type="Gene3D" id="2.115.10.20">
    <property type="entry name" value="Glycosyl hydrolase domain, family 43"/>
    <property type="match status" value="1"/>
</dbReference>
<evidence type="ECO:0000313" key="2">
    <source>
        <dbReference type="Proteomes" id="UP000595917"/>
    </source>
</evidence>
<dbReference type="KEGG" id="bhc:JFL75_03250"/>
<proteinExistence type="predicted"/>
<dbReference type="InterPro" id="IPR023296">
    <property type="entry name" value="Glyco_hydro_beta-prop_sf"/>
</dbReference>
<dbReference type="EMBL" id="CP067089">
    <property type="protein sequence ID" value="QQO09943.1"/>
    <property type="molecule type" value="Genomic_DNA"/>
</dbReference>
<sequence length="552" mass="62437">MAEQETLYNGIILPEQWPPRYSEERLASGEPVPYLSNPPDVIHVDLGRQLFVDDFLIRETDCIRIFGKPVVHPASPVLKPETAEEMDNGNCPMAAPFNDGVWYDPADKLFKMWYMPGWFHTTAYAVSTDGIRWERPDLDVVPGTNLVWPPREYHERDGCLVWLDHDARDEAQRYKMFQYYRYGKHNELDEFVDGWLQTSPDGIHWSNPAVTTPVGDNTSFFYNPFRKKWCMSIRRAIRKRDDGSRLPIGLRARFYRESDDFLAGAQWEPETDEALWQICDGSDLPDQRFPDHRVTLYDLNVTPYESIMLGMFGIFRGPENNLCADLGIPKTIDLELGYSRDGFHFSRPDRTPFLASSRKEGDWNRAYLHASGGLCLVMKDELYFYFTGFSGISPKLGPHDEGGPGRMRRVMYAGASTGLATLRRDGFAAMASPTSGARTLLTRPLTFTGKYLFVNADCSCGELRAEILDREGKIIPGFSREQCIAFTGDSTCMGISWVGRDSVQELAGKPVCIRFYLSEAKLYSFWISAKPGGESGGYVAAGGPDFSGSRDE</sequence>
<dbReference type="AlphaFoldDB" id="A0A7T7XPE5"/>
<dbReference type="SUPFAM" id="SSF75005">
    <property type="entry name" value="Arabinanase/levansucrase/invertase"/>
    <property type="match status" value="1"/>
</dbReference>
<gene>
    <name evidence="1" type="ORF">JFL75_03250</name>
</gene>
<organism evidence="1 2">
    <name type="scientific">Breznakiella homolactica</name>
    <dbReference type="NCBI Taxonomy" id="2798577"/>
    <lineage>
        <taxon>Bacteria</taxon>
        <taxon>Pseudomonadati</taxon>
        <taxon>Spirochaetota</taxon>
        <taxon>Spirochaetia</taxon>
        <taxon>Spirochaetales</taxon>
        <taxon>Breznakiellaceae</taxon>
        <taxon>Breznakiella</taxon>
    </lineage>
</organism>
<dbReference type="Proteomes" id="UP000595917">
    <property type="component" value="Chromosome"/>
</dbReference>
<dbReference type="RefSeq" id="WP_215627247.1">
    <property type="nucleotide sequence ID" value="NZ_CP067089.2"/>
</dbReference>
<evidence type="ECO:0000313" key="1">
    <source>
        <dbReference type="EMBL" id="QQO09943.1"/>
    </source>
</evidence>
<name>A0A7T7XPE5_9SPIR</name>
<accession>A0A7T7XPE5</accession>
<reference evidence="1" key="1">
    <citation type="submission" date="2021-01" db="EMBL/GenBank/DDBJ databases">
        <title>Description of Breznakiella homolactica.</title>
        <authorList>
            <person name="Song Y."/>
            <person name="Brune A."/>
        </authorList>
    </citation>
    <scope>NUCLEOTIDE SEQUENCE</scope>
    <source>
        <strain evidence="1">RmG30</strain>
    </source>
</reference>